<dbReference type="RefSeq" id="WP_402699787.1">
    <property type="nucleotide sequence ID" value="NZ_JBIUZV010000004.1"/>
</dbReference>
<organism evidence="8 9">
    <name type="scientific">Herbaspirillum chlorophenolicum</name>
    <dbReference type="NCBI Taxonomy" id="211589"/>
    <lineage>
        <taxon>Bacteria</taxon>
        <taxon>Pseudomonadati</taxon>
        <taxon>Pseudomonadota</taxon>
        <taxon>Betaproteobacteria</taxon>
        <taxon>Burkholderiales</taxon>
        <taxon>Oxalobacteraceae</taxon>
        <taxon>Herbaspirillum</taxon>
    </lineage>
</organism>
<dbReference type="Proteomes" id="UP001617427">
    <property type="component" value="Unassembled WGS sequence"/>
</dbReference>
<evidence type="ECO:0000313" key="8">
    <source>
        <dbReference type="EMBL" id="MFJ3045930.1"/>
    </source>
</evidence>
<feature type="region of interest" description="Disordered" evidence="3">
    <location>
        <begin position="379"/>
        <end position="416"/>
    </location>
</feature>
<evidence type="ECO:0000256" key="4">
    <source>
        <dbReference type="SAM" id="Phobius"/>
    </source>
</evidence>
<dbReference type="EMBL" id="JBIUZV010000004">
    <property type="protein sequence ID" value="MFJ3045930.1"/>
    <property type="molecule type" value="Genomic_DNA"/>
</dbReference>
<evidence type="ECO:0000259" key="6">
    <source>
        <dbReference type="Pfam" id="PF25917"/>
    </source>
</evidence>
<dbReference type="PANTHER" id="PTHR30469:SF37">
    <property type="entry name" value="RAGD PROTEIN"/>
    <property type="match status" value="1"/>
</dbReference>
<feature type="coiled-coil region" evidence="2">
    <location>
        <begin position="174"/>
        <end position="201"/>
    </location>
</feature>
<dbReference type="Gene3D" id="2.40.50.100">
    <property type="match status" value="1"/>
</dbReference>
<dbReference type="InterPro" id="IPR058625">
    <property type="entry name" value="MdtA-like_BSH"/>
</dbReference>
<comment type="similarity">
    <text evidence="1">Belongs to the membrane fusion protein (MFP) (TC 8.A.1) family.</text>
</comment>
<keyword evidence="4" id="KW-0472">Membrane</keyword>
<dbReference type="NCBIfam" id="TIGR01730">
    <property type="entry name" value="RND_mfp"/>
    <property type="match status" value="1"/>
</dbReference>
<gene>
    <name evidence="8" type="ORF">ACIPEN_08875</name>
</gene>
<proteinExistence type="inferred from homology"/>
<dbReference type="Pfam" id="PF25954">
    <property type="entry name" value="Beta-barrel_RND_2"/>
    <property type="match status" value="1"/>
</dbReference>
<dbReference type="Pfam" id="PF25876">
    <property type="entry name" value="HH_MFP_RND"/>
    <property type="match status" value="1"/>
</dbReference>
<dbReference type="Gene3D" id="2.40.420.20">
    <property type="match status" value="1"/>
</dbReference>
<keyword evidence="4" id="KW-0812">Transmembrane</keyword>
<feature type="transmembrane region" description="Helical" evidence="4">
    <location>
        <begin position="32"/>
        <end position="50"/>
    </location>
</feature>
<feature type="domain" description="Multidrug resistance protein MdtA-like alpha-helical hairpin" evidence="5">
    <location>
        <begin position="135"/>
        <end position="196"/>
    </location>
</feature>
<evidence type="ECO:0000259" key="7">
    <source>
        <dbReference type="Pfam" id="PF25954"/>
    </source>
</evidence>
<feature type="compositionally biased region" description="Basic and acidic residues" evidence="3">
    <location>
        <begin position="393"/>
        <end position="416"/>
    </location>
</feature>
<reference evidence="8 9" key="1">
    <citation type="submission" date="2024-10" db="EMBL/GenBank/DDBJ databases">
        <title>The Natural Products Discovery Center: Release of the First 8490 Sequenced Strains for Exploring Actinobacteria Biosynthetic Diversity.</title>
        <authorList>
            <person name="Kalkreuter E."/>
            <person name="Kautsar S.A."/>
            <person name="Yang D."/>
            <person name="Bader C.D."/>
            <person name="Teijaro C.N."/>
            <person name="Fluegel L."/>
            <person name="Davis C.M."/>
            <person name="Simpson J.R."/>
            <person name="Lauterbach L."/>
            <person name="Steele A.D."/>
            <person name="Gui C."/>
            <person name="Meng S."/>
            <person name="Li G."/>
            <person name="Viehrig K."/>
            <person name="Ye F."/>
            <person name="Su P."/>
            <person name="Kiefer A.F."/>
            <person name="Nichols A."/>
            <person name="Cepeda A.J."/>
            <person name="Yan W."/>
            <person name="Fan B."/>
            <person name="Jiang Y."/>
            <person name="Adhikari A."/>
            <person name="Zheng C.-J."/>
            <person name="Schuster L."/>
            <person name="Cowan T.M."/>
            <person name="Smanski M.J."/>
            <person name="Chevrette M.G."/>
            <person name="De Carvalho L.P.S."/>
            <person name="Shen B."/>
        </authorList>
    </citation>
    <scope>NUCLEOTIDE SEQUENCE [LARGE SCALE GENOMIC DNA]</scope>
    <source>
        <strain evidence="8 9">NPDC087045</strain>
    </source>
</reference>
<keyword evidence="4" id="KW-1133">Transmembrane helix</keyword>
<dbReference type="InterPro" id="IPR058792">
    <property type="entry name" value="Beta-barrel_RND_2"/>
</dbReference>
<comment type="caution">
    <text evidence="8">The sequence shown here is derived from an EMBL/GenBank/DDBJ whole genome shotgun (WGS) entry which is preliminary data.</text>
</comment>
<protein>
    <submittedName>
        <fullName evidence="8">Efflux RND transporter periplasmic adaptor subunit</fullName>
    </submittedName>
</protein>
<dbReference type="SUPFAM" id="SSF111369">
    <property type="entry name" value="HlyD-like secretion proteins"/>
    <property type="match status" value="1"/>
</dbReference>
<evidence type="ECO:0000313" key="9">
    <source>
        <dbReference type="Proteomes" id="UP001617427"/>
    </source>
</evidence>
<dbReference type="InterPro" id="IPR058624">
    <property type="entry name" value="MdtA-like_HH"/>
</dbReference>
<feature type="domain" description="Multidrug resistance protein MdtA-like barrel-sandwich hybrid" evidence="6">
    <location>
        <begin position="99"/>
        <end position="235"/>
    </location>
</feature>
<dbReference type="InterPro" id="IPR006143">
    <property type="entry name" value="RND_pump_MFP"/>
</dbReference>
<dbReference type="Pfam" id="PF25917">
    <property type="entry name" value="BSH_RND"/>
    <property type="match status" value="1"/>
</dbReference>
<dbReference type="Gene3D" id="1.10.287.470">
    <property type="entry name" value="Helix hairpin bin"/>
    <property type="match status" value="1"/>
</dbReference>
<keyword evidence="9" id="KW-1185">Reference proteome</keyword>
<dbReference type="PANTHER" id="PTHR30469">
    <property type="entry name" value="MULTIDRUG RESISTANCE PROTEIN MDTA"/>
    <property type="match status" value="1"/>
</dbReference>
<feature type="domain" description="CusB-like beta-barrel" evidence="7">
    <location>
        <begin position="246"/>
        <end position="316"/>
    </location>
</feature>
<sequence>MSQERHSELGIHALPDEGELLKRQQMTRRAKLVLLVVLILLAVGAARTIISRVVNARELQAGTAERAKIFVRVTEARSSTEGQTLALPGTLQGFVQSPIAARSSGYLKRWYKDIGSEVKKGDLLAELDTPEIDQQLSQAVAARQQAVSSMELAKSSMARWEALRKKDAVSQQELDERRSAYAQANSNLAAAEANVERLRQVEGFKRIVAPFSGIITRRNVDVGDLIDPGAGRSLFVLSQTDPLRVYVNVPQSYANLVKPGQKVIVTQSELRGRKFEGKVARTAGSIDPSTRAMQIEVSLPNADNALLPGAFVQVSLPLKPSGTLLVSADTLMFRRDGAMVAVVDAQNKVHLKKVQVGRNFGLTVEVLDGLDGNEKLILNPSDSLAEGDQVEPTLDKKDGGKKEAAADDDNKKKAAS</sequence>
<keyword evidence="2" id="KW-0175">Coiled coil</keyword>
<name>A0ABW8EWV0_9BURK</name>
<accession>A0ABW8EWV0</accession>
<evidence type="ECO:0000256" key="2">
    <source>
        <dbReference type="SAM" id="Coils"/>
    </source>
</evidence>
<dbReference type="Gene3D" id="2.40.30.170">
    <property type="match status" value="1"/>
</dbReference>
<evidence type="ECO:0000259" key="5">
    <source>
        <dbReference type="Pfam" id="PF25876"/>
    </source>
</evidence>
<evidence type="ECO:0000256" key="1">
    <source>
        <dbReference type="ARBA" id="ARBA00009477"/>
    </source>
</evidence>
<evidence type="ECO:0000256" key="3">
    <source>
        <dbReference type="SAM" id="MobiDB-lite"/>
    </source>
</evidence>